<evidence type="ECO:0000313" key="1">
    <source>
        <dbReference type="EMBL" id="QOR61587.1"/>
    </source>
</evidence>
<dbReference type="SUPFAM" id="SSF48208">
    <property type="entry name" value="Six-hairpin glycosidases"/>
    <property type="match status" value="1"/>
</dbReference>
<accession>A0A7M1S2D6</accession>
<organism evidence="1 2">
    <name type="scientific">Sulfurovum indicum</name>
    <dbReference type="NCBI Taxonomy" id="2779528"/>
    <lineage>
        <taxon>Bacteria</taxon>
        <taxon>Pseudomonadati</taxon>
        <taxon>Campylobacterota</taxon>
        <taxon>Epsilonproteobacteria</taxon>
        <taxon>Campylobacterales</taxon>
        <taxon>Sulfurovaceae</taxon>
        <taxon>Sulfurovum</taxon>
    </lineage>
</organism>
<name>A0A7M1S2D6_9BACT</name>
<proteinExistence type="predicted"/>
<dbReference type="InterPro" id="IPR012341">
    <property type="entry name" value="6hp_glycosidase-like_sf"/>
</dbReference>
<sequence length="308" mass="36031">MSRLFSYQNHPLLAINEKFIPLEKKNRVSPYMTMIYALDLLRYGGHNDMVKRFIQWYVDHINRIDCFGVSGTVYDYSIDLHDGKEYSYARYDSADGYAGMFLYLVADYYEKSGDKQFIEKIFPALKDTVYLIYHLRDSSDGLVKALPFKNYQIKYLMDNVESWMGLKAYISLARVFGREDENQQIKAYTSFQNELKSAILSQLYNSSSGLFAWAKEGDKRYESVESVFYPDMFAQMHILAFWGEQMSKETAQNLWQKIKALIHRKAVNMEAFRQERGGKYVSGHDPKIAMEQLIIFERAKAFALKNNL</sequence>
<dbReference type="EMBL" id="CP063164">
    <property type="protein sequence ID" value="QOR61587.1"/>
    <property type="molecule type" value="Genomic_DNA"/>
</dbReference>
<keyword evidence="2" id="KW-1185">Reference proteome</keyword>
<dbReference type="RefSeq" id="WP_197548295.1">
    <property type="nucleotide sequence ID" value="NZ_CP063164.1"/>
</dbReference>
<evidence type="ECO:0000313" key="2">
    <source>
        <dbReference type="Proteomes" id="UP000595074"/>
    </source>
</evidence>
<dbReference type="GO" id="GO:0005975">
    <property type="term" value="P:carbohydrate metabolic process"/>
    <property type="evidence" value="ECO:0007669"/>
    <property type="project" value="InterPro"/>
</dbReference>
<dbReference type="KEGG" id="sinu:IMZ28_09100"/>
<protein>
    <submittedName>
        <fullName evidence="1">Uncharacterized protein</fullName>
    </submittedName>
</protein>
<gene>
    <name evidence="1" type="ORF">IMZ28_09100</name>
</gene>
<dbReference type="Gene3D" id="1.50.10.10">
    <property type="match status" value="1"/>
</dbReference>
<dbReference type="AlphaFoldDB" id="A0A7M1S2D6"/>
<reference evidence="1 2" key="1">
    <citation type="submission" date="2020-10" db="EMBL/GenBank/DDBJ databases">
        <title>The genome of sulfurovum sp.</title>
        <authorList>
            <person name="Xie S."/>
            <person name="Shao Z."/>
            <person name="Jiang L."/>
        </authorList>
    </citation>
    <scope>NUCLEOTIDE SEQUENCE [LARGE SCALE GENOMIC DNA]</scope>
    <source>
        <strain evidence="1 2">ST-419</strain>
    </source>
</reference>
<dbReference type="InterPro" id="IPR008928">
    <property type="entry name" value="6-hairpin_glycosidase_sf"/>
</dbReference>
<dbReference type="Proteomes" id="UP000595074">
    <property type="component" value="Chromosome"/>
</dbReference>